<dbReference type="EMBL" id="FORQ01000004">
    <property type="protein sequence ID" value="SFJ11142.1"/>
    <property type="molecule type" value="Genomic_DNA"/>
</dbReference>
<name>A0A1I3NPP9_9FLAO</name>
<keyword evidence="3" id="KW-1185">Reference proteome</keyword>
<feature type="transmembrane region" description="Helical" evidence="1">
    <location>
        <begin position="82"/>
        <end position="102"/>
    </location>
</feature>
<reference evidence="3" key="1">
    <citation type="submission" date="2016-10" db="EMBL/GenBank/DDBJ databases">
        <authorList>
            <person name="Varghese N."/>
            <person name="Submissions S."/>
        </authorList>
    </citation>
    <scope>NUCLEOTIDE SEQUENCE [LARGE SCALE GENOMIC DNA]</scope>
    <source>
        <strain evidence="3">DSM 22251</strain>
    </source>
</reference>
<evidence type="ECO:0000313" key="3">
    <source>
        <dbReference type="Proteomes" id="UP000242560"/>
    </source>
</evidence>
<feature type="transmembrane region" description="Helical" evidence="1">
    <location>
        <begin position="6"/>
        <end position="26"/>
    </location>
</feature>
<keyword evidence="1" id="KW-1133">Transmembrane helix</keyword>
<proteinExistence type="predicted"/>
<dbReference type="AlphaFoldDB" id="A0A1I3NPP9"/>
<keyword evidence="1" id="KW-0812">Transmembrane</keyword>
<sequence>MDQTHIHLVITHLPIFGSILGGLVLAYGLWTKSNETKVAAYGLFFLSSIGAGIAYITGEPAEESVEHLPGIFEVTIERHEDFAIYALVSLIILGLASILGVYLTLRKSPATRTFAFVIFLISLVSFGLVARTGFLGGQIRHSEIVKDLTIPLKNIENQEDDDD</sequence>
<evidence type="ECO:0000313" key="2">
    <source>
        <dbReference type="EMBL" id="SFJ11142.1"/>
    </source>
</evidence>
<dbReference type="RefSeq" id="WP_089820338.1">
    <property type="nucleotide sequence ID" value="NZ_FORQ01000004.1"/>
</dbReference>
<gene>
    <name evidence="2" type="ORF">SAMN05421638_2208</name>
</gene>
<feature type="transmembrane region" description="Helical" evidence="1">
    <location>
        <begin position="114"/>
        <end position="134"/>
    </location>
</feature>
<evidence type="ECO:0000256" key="1">
    <source>
        <dbReference type="SAM" id="Phobius"/>
    </source>
</evidence>
<dbReference type="Proteomes" id="UP000242560">
    <property type="component" value="Unassembled WGS sequence"/>
</dbReference>
<accession>A0A1I3NPP9</accession>
<feature type="transmembrane region" description="Helical" evidence="1">
    <location>
        <begin position="38"/>
        <end position="58"/>
    </location>
</feature>
<keyword evidence="1" id="KW-0472">Membrane</keyword>
<protein>
    <submittedName>
        <fullName evidence="2">Uncharacterized membrane protein</fullName>
    </submittedName>
</protein>
<organism evidence="2 3">
    <name type="scientific">Kaistella treverensis</name>
    <dbReference type="NCBI Taxonomy" id="631455"/>
    <lineage>
        <taxon>Bacteria</taxon>
        <taxon>Pseudomonadati</taxon>
        <taxon>Bacteroidota</taxon>
        <taxon>Flavobacteriia</taxon>
        <taxon>Flavobacteriales</taxon>
        <taxon>Weeksellaceae</taxon>
        <taxon>Chryseobacterium group</taxon>
        <taxon>Kaistella</taxon>
    </lineage>
</organism>